<keyword evidence="1" id="KW-0472">Membrane</keyword>
<protein>
    <submittedName>
        <fullName evidence="2">Uncharacterized protein</fullName>
    </submittedName>
</protein>
<dbReference type="AlphaFoldDB" id="A0A6J8BSZ1"/>
<evidence type="ECO:0000313" key="3">
    <source>
        <dbReference type="Proteomes" id="UP000507470"/>
    </source>
</evidence>
<evidence type="ECO:0000313" key="2">
    <source>
        <dbReference type="EMBL" id="CAC5385994.1"/>
    </source>
</evidence>
<feature type="transmembrane region" description="Helical" evidence="1">
    <location>
        <begin position="56"/>
        <end position="75"/>
    </location>
</feature>
<name>A0A6J8BSZ1_MYTCO</name>
<proteinExistence type="predicted"/>
<sequence length="175" mass="19752">MTNFWNLRLGLPPLRIGGSCSVKTYRGKTTPGILRITKEDDIQTKVNQSTCKVKQVGFVGLLILNISAVSIYLCCHKHRAKQHQNKTIAGQNDISTTKEEITRIGSSYESINERIICDDIIQMPNSRKREENKRSLTSGSEVYSSRTQNSGYLHPYTTFIEIKGDTLVVHENTFS</sequence>
<gene>
    <name evidence="2" type="ORF">MCOR_21486</name>
</gene>
<accession>A0A6J8BSZ1</accession>
<dbReference type="EMBL" id="CACVKT020003830">
    <property type="protein sequence ID" value="CAC5385994.1"/>
    <property type="molecule type" value="Genomic_DNA"/>
</dbReference>
<keyword evidence="1" id="KW-0812">Transmembrane</keyword>
<evidence type="ECO:0000256" key="1">
    <source>
        <dbReference type="SAM" id="Phobius"/>
    </source>
</evidence>
<dbReference type="Proteomes" id="UP000507470">
    <property type="component" value="Unassembled WGS sequence"/>
</dbReference>
<organism evidence="2 3">
    <name type="scientific">Mytilus coruscus</name>
    <name type="common">Sea mussel</name>
    <dbReference type="NCBI Taxonomy" id="42192"/>
    <lineage>
        <taxon>Eukaryota</taxon>
        <taxon>Metazoa</taxon>
        <taxon>Spiralia</taxon>
        <taxon>Lophotrochozoa</taxon>
        <taxon>Mollusca</taxon>
        <taxon>Bivalvia</taxon>
        <taxon>Autobranchia</taxon>
        <taxon>Pteriomorphia</taxon>
        <taxon>Mytilida</taxon>
        <taxon>Mytiloidea</taxon>
        <taxon>Mytilidae</taxon>
        <taxon>Mytilinae</taxon>
        <taxon>Mytilus</taxon>
    </lineage>
</organism>
<keyword evidence="3" id="KW-1185">Reference proteome</keyword>
<keyword evidence="1" id="KW-1133">Transmembrane helix</keyword>
<reference evidence="2 3" key="1">
    <citation type="submission" date="2020-06" db="EMBL/GenBank/DDBJ databases">
        <authorList>
            <person name="Li R."/>
            <person name="Bekaert M."/>
        </authorList>
    </citation>
    <scope>NUCLEOTIDE SEQUENCE [LARGE SCALE GENOMIC DNA]</scope>
    <source>
        <strain evidence="3">wild</strain>
    </source>
</reference>